<reference evidence="7 8" key="1">
    <citation type="submission" date="2022-12" db="EMBL/GenBank/DDBJ databases">
        <title>Chromosome-level genome of Tegillarca granosa.</title>
        <authorList>
            <person name="Kim J."/>
        </authorList>
    </citation>
    <scope>NUCLEOTIDE SEQUENCE [LARGE SCALE GENOMIC DNA]</scope>
    <source>
        <strain evidence="7">Teg-2019</strain>
        <tissue evidence="7">Adductor muscle</tissue>
    </source>
</reference>
<evidence type="ECO:0000256" key="3">
    <source>
        <dbReference type="ARBA" id="ARBA00022741"/>
    </source>
</evidence>
<evidence type="ECO:0000313" key="8">
    <source>
        <dbReference type="Proteomes" id="UP001217089"/>
    </source>
</evidence>
<feature type="domain" description="ABC transporter" evidence="6">
    <location>
        <begin position="21"/>
        <end position="229"/>
    </location>
</feature>
<dbReference type="PANTHER" id="PTHR24223">
    <property type="entry name" value="ATP-BINDING CASSETTE SUB-FAMILY C"/>
    <property type="match status" value="1"/>
</dbReference>
<dbReference type="InterPro" id="IPR003439">
    <property type="entry name" value="ABC_transporter-like_ATP-bd"/>
</dbReference>
<name>A0ABQ9FGS7_TEGGR</name>
<evidence type="ECO:0000256" key="4">
    <source>
        <dbReference type="ARBA" id="ARBA00022840"/>
    </source>
</evidence>
<organism evidence="7 8">
    <name type="scientific">Tegillarca granosa</name>
    <name type="common">Malaysian cockle</name>
    <name type="synonym">Anadara granosa</name>
    <dbReference type="NCBI Taxonomy" id="220873"/>
    <lineage>
        <taxon>Eukaryota</taxon>
        <taxon>Metazoa</taxon>
        <taxon>Spiralia</taxon>
        <taxon>Lophotrochozoa</taxon>
        <taxon>Mollusca</taxon>
        <taxon>Bivalvia</taxon>
        <taxon>Autobranchia</taxon>
        <taxon>Pteriomorphia</taxon>
        <taxon>Arcoida</taxon>
        <taxon>Arcoidea</taxon>
        <taxon>Arcidae</taxon>
        <taxon>Tegillarca</taxon>
    </lineage>
</organism>
<evidence type="ECO:0000313" key="7">
    <source>
        <dbReference type="EMBL" id="KAJ8316505.1"/>
    </source>
</evidence>
<feature type="compositionally biased region" description="Basic and acidic residues" evidence="5">
    <location>
        <begin position="205"/>
        <end position="224"/>
    </location>
</feature>
<sequence>MKNGDLDVNNVQHDDDTDSSLVIQNGVFSWDDNLQPALRDINLDIPRGKLVAVVGQVGSGKSSLISAFLGEMDKLQGKVNVKGSIAYVPQQAWIQNATVRDNILFGKTMDQCKYDKVVEACALGPDLEILSGGDMTEIGEKTRILVTHGVHWLPMVDTIVVLVDVQQIRSKILERVESVTSDTAASGDDVESKLRQRSISVVEKSGGECKPDKDGGKEGKKKDRAEEKLIEAEKRESGKITGALNMLVRMTSDLETNVVSVERVKEYTEVPTEAEWSLPFRKPPHGWPDRGQVNFYDYKTRYRPGLDLVLHGISCEIKGGEKVGIVGRTGAGKSSLTVALFRLIESAGGGIVIDGQRISEMGLHDLRLQLTILPQDPVLFSGSLRMNLDPFDSYSDEQIWRAIEHAHLKKVLVLDQGLVKEYDSPENLLKDNGSAFYSMAKDANLV</sequence>
<comment type="caution">
    <text evidence="7">The sequence shown here is derived from an EMBL/GenBank/DDBJ whole genome shotgun (WGS) entry which is preliminary data.</text>
</comment>
<proteinExistence type="predicted"/>
<gene>
    <name evidence="7" type="ORF">KUTeg_006519</name>
</gene>
<dbReference type="SUPFAM" id="SSF52540">
    <property type="entry name" value="P-loop containing nucleoside triphosphate hydrolases"/>
    <property type="match status" value="2"/>
</dbReference>
<keyword evidence="4" id="KW-0067">ATP-binding</keyword>
<protein>
    <recommendedName>
        <fullName evidence="6">ABC transporter domain-containing protein</fullName>
    </recommendedName>
</protein>
<evidence type="ECO:0000259" key="6">
    <source>
        <dbReference type="PROSITE" id="PS50893"/>
    </source>
</evidence>
<evidence type="ECO:0000256" key="5">
    <source>
        <dbReference type="SAM" id="MobiDB-lite"/>
    </source>
</evidence>
<dbReference type="Gene3D" id="3.40.50.300">
    <property type="entry name" value="P-loop containing nucleotide triphosphate hydrolases"/>
    <property type="match status" value="2"/>
</dbReference>
<keyword evidence="3" id="KW-0547">Nucleotide-binding</keyword>
<feature type="region of interest" description="Disordered" evidence="5">
    <location>
        <begin position="183"/>
        <end position="224"/>
    </location>
</feature>
<dbReference type="PANTHER" id="PTHR24223:SF443">
    <property type="entry name" value="MULTIDRUG-RESISTANCE LIKE PROTEIN 1, ISOFORM I"/>
    <property type="match status" value="1"/>
</dbReference>
<accession>A0ABQ9FGS7</accession>
<dbReference type="EMBL" id="JARBDR010000328">
    <property type="protein sequence ID" value="KAJ8316505.1"/>
    <property type="molecule type" value="Genomic_DNA"/>
</dbReference>
<keyword evidence="8" id="KW-1185">Reference proteome</keyword>
<dbReference type="Proteomes" id="UP001217089">
    <property type="component" value="Unassembled WGS sequence"/>
</dbReference>
<dbReference type="InterPro" id="IPR050173">
    <property type="entry name" value="ABC_transporter_C-like"/>
</dbReference>
<evidence type="ECO:0000256" key="1">
    <source>
        <dbReference type="ARBA" id="ARBA00004127"/>
    </source>
</evidence>
<dbReference type="Pfam" id="PF00005">
    <property type="entry name" value="ABC_tran"/>
    <property type="match status" value="2"/>
</dbReference>
<keyword evidence="2" id="KW-0677">Repeat</keyword>
<dbReference type="InterPro" id="IPR027417">
    <property type="entry name" value="P-loop_NTPase"/>
</dbReference>
<comment type="subcellular location">
    <subcellularLocation>
        <location evidence="1">Endomembrane system</location>
        <topology evidence="1">Multi-pass membrane protein</topology>
    </subcellularLocation>
</comment>
<evidence type="ECO:0000256" key="2">
    <source>
        <dbReference type="ARBA" id="ARBA00022737"/>
    </source>
</evidence>
<dbReference type="PROSITE" id="PS50893">
    <property type="entry name" value="ABC_TRANSPORTER_2"/>
    <property type="match status" value="1"/>
</dbReference>